<proteinExistence type="inferred from homology"/>
<protein>
    <submittedName>
        <fullName evidence="7">Peptide/nickel transport system substrate-binding protein</fullName>
    </submittedName>
</protein>
<evidence type="ECO:0000259" key="6">
    <source>
        <dbReference type="Pfam" id="PF00496"/>
    </source>
</evidence>
<accession>A0A1K2HVQ7</accession>
<dbReference type="STRING" id="665118.SAMN02983003_1135"/>
<dbReference type="Gene3D" id="3.40.190.10">
    <property type="entry name" value="Periplasmic binding protein-like II"/>
    <property type="match status" value="1"/>
</dbReference>
<evidence type="ECO:0000256" key="2">
    <source>
        <dbReference type="ARBA" id="ARBA00005695"/>
    </source>
</evidence>
<dbReference type="GO" id="GO:0015833">
    <property type="term" value="P:peptide transport"/>
    <property type="evidence" value="ECO:0007669"/>
    <property type="project" value="TreeGrafter"/>
</dbReference>
<comment type="subcellular location">
    <subcellularLocation>
        <location evidence="1">Periplasm</location>
    </subcellularLocation>
</comment>
<dbReference type="Proteomes" id="UP000183447">
    <property type="component" value="Unassembled WGS sequence"/>
</dbReference>
<organism evidence="7 8">
    <name type="scientific">Devosia enhydra</name>
    <dbReference type="NCBI Taxonomy" id="665118"/>
    <lineage>
        <taxon>Bacteria</taxon>
        <taxon>Pseudomonadati</taxon>
        <taxon>Pseudomonadota</taxon>
        <taxon>Alphaproteobacteria</taxon>
        <taxon>Hyphomicrobiales</taxon>
        <taxon>Devosiaceae</taxon>
        <taxon>Devosia</taxon>
    </lineage>
</organism>
<feature type="signal peptide" evidence="5">
    <location>
        <begin position="1"/>
        <end position="23"/>
    </location>
</feature>
<dbReference type="InterPro" id="IPR030678">
    <property type="entry name" value="Peptide/Ni-bd"/>
</dbReference>
<sequence length="521" mass="56841">MTRLRSLLLAGVAVVAAPIAAQAQPAADTIVVGISADINTFDPANISSRDNSNIAKHIFGTLYEITPEGEIVPDLAESYVEAEDGMSYTYTLREGLMCEDGEALTAEDAAFSFNRAADKANNFTGNTPGFVYSSIQFQSAEAVSDREVKINLGRKNPVSFGLIAEVFIHCKDSYEGKSLEDAAAKPIGSGPYKLASWQPGSQVVLERVKEDEAKAASIIWRVIPEASTRSAELIAGNVDIITNVAPDQLDAVNNSGSAEVKAVQGTRRIYVGFNQKAAFADATPGGKAIQDTAVRVALQYAVDVPTICKQLLNFECVRADGLVNPPNDNPNLEPYPYDPEMAEKLLDEAGYPRGADGTRFSIKMQAPRGRYLNDANVALAIGQYLTDVGVNTEVELLEWASVYVPLIRSHDAGPMFLLGTGGGTWSPLYDMTDLSTPTAGTNYTEWSNPEWFDGWAEISAATTDEERRVVIDRMLEVFYNDPPWLMLYFQPDFYGVSKRVDFQPRRDEKVYLFETNIVSGG</sequence>
<dbReference type="AlphaFoldDB" id="A0A1K2HVQ7"/>
<keyword evidence="3" id="KW-0813">Transport</keyword>
<dbReference type="CDD" id="cd00995">
    <property type="entry name" value="PBP2_NikA_DppA_OppA_like"/>
    <property type="match status" value="1"/>
</dbReference>
<keyword evidence="8" id="KW-1185">Reference proteome</keyword>
<gene>
    <name evidence="7" type="ORF">SAMN02983003_1135</name>
</gene>
<dbReference type="PIRSF" id="PIRSF002741">
    <property type="entry name" value="MppA"/>
    <property type="match status" value="1"/>
</dbReference>
<dbReference type="Gene3D" id="3.10.105.10">
    <property type="entry name" value="Dipeptide-binding Protein, Domain 3"/>
    <property type="match status" value="1"/>
</dbReference>
<dbReference type="PANTHER" id="PTHR30290">
    <property type="entry name" value="PERIPLASMIC BINDING COMPONENT OF ABC TRANSPORTER"/>
    <property type="match status" value="1"/>
</dbReference>
<dbReference type="EMBL" id="FPKU01000001">
    <property type="protein sequence ID" value="SFZ82541.1"/>
    <property type="molecule type" value="Genomic_DNA"/>
</dbReference>
<dbReference type="InterPro" id="IPR039424">
    <property type="entry name" value="SBP_5"/>
</dbReference>
<dbReference type="GO" id="GO:0043190">
    <property type="term" value="C:ATP-binding cassette (ABC) transporter complex"/>
    <property type="evidence" value="ECO:0007669"/>
    <property type="project" value="InterPro"/>
</dbReference>
<evidence type="ECO:0000256" key="4">
    <source>
        <dbReference type="ARBA" id="ARBA00022729"/>
    </source>
</evidence>
<dbReference type="GO" id="GO:0030288">
    <property type="term" value="C:outer membrane-bounded periplasmic space"/>
    <property type="evidence" value="ECO:0007669"/>
    <property type="project" value="UniProtKB-ARBA"/>
</dbReference>
<dbReference type="SUPFAM" id="SSF53850">
    <property type="entry name" value="Periplasmic binding protein-like II"/>
    <property type="match status" value="1"/>
</dbReference>
<keyword evidence="4 5" id="KW-0732">Signal</keyword>
<evidence type="ECO:0000313" key="7">
    <source>
        <dbReference type="EMBL" id="SFZ82541.1"/>
    </source>
</evidence>
<reference evidence="7 8" key="1">
    <citation type="submission" date="2016-11" db="EMBL/GenBank/DDBJ databases">
        <authorList>
            <person name="Jaros S."/>
            <person name="Januszkiewicz K."/>
            <person name="Wedrychowicz H."/>
        </authorList>
    </citation>
    <scope>NUCLEOTIDE SEQUENCE [LARGE SCALE GENOMIC DNA]</scope>
    <source>
        <strain evidence="7 8">ATCC 23634</strain>
    </source>
</reference>
<dbReference type="Pfam" id="PF00496">
    <property type="entry name" value="SBP_bac_5"/>
    <property type="match status" value="1"/>
</dbReference>
<dbReference type="InterPro" id="IPR000914">
    <property type="entry name" value="SBP_5_dom"/>
</dbReference>
<evidence type="ECO:0000313" key="8">
    <source>
        <dbReference type="Proteomes" id="UP000183447"/>
    </source>
</evidence>
<evidence type="ECO:0000256" key="3">
    <source>
        <dbReference type="ARBA" id="ARBA00022448"/>
    </source>
</evidence>
<name>A0A1K2HVQ7_9HYPH</name>
<feature type="domain" description="Solute-binding protein family 5" evidence="6">
    <location>
        <begin position="70"/>
        <end position="440"/>
    </location>
</feature>
<evidence type="ECO:0000256" key="1">
    <source>
        <dbReference type="ARBA" id="ARBA00004418"/>
    </source>
</evidence>
<dbReference type="OrthoDB" id="9803988at2"/>
<dbReference type="GO" id="GO:1904680">
    <property type="term" value="F:peptide transmembrane transporter activity"/>
    <property type="evidence" value="ECO:0007669"/>
    <property type="project" value="TreeGrafter"/>
</dbReference>
<feature type="chain" id="PRO_5013199284" evidence="5">
    <location>
        <begin position="24"/>
        <end position="521"/>
    </location>
</feature>
<comment type="similarity">
    <text evidence="2">Belongs to the bacterial solute-binding protein 5 family.</text>
</comment>
<dbReference type="PANTHER" id="PTHR30290:SF9">
    <property type="entry name" value="OLIGOPEPTIDE-BINDING PROTEIN APPA"/>
    <property type="match status" value="1"/>
</dbReference>
<evidence type="ECO:0000256" key="5">
    <source>
        <dbReference type="SAM" id="SignalP"/>
    </source>
</evidence>
<dbReference type="RefSeq" id="WP_072339756.1">
    <property type="nucleotide sequence ID" value="NZ_FPKU01000001.1"/>
</dbReference>